<dbReference type="GeneID" id="87935677"/>
<dbReference type="SUPFAM" id="SSF140736">
    <property type="entry name" value="Rv1873-like"/>
    <property type="match status" value="1"/>
</dbReference>
<protein>
    <submittedName>
        <fullName evidence="2">Uncharacterized protein</fullName>
    </submittedName>
</protein>
<feature type="compositionally biased region" description="Basic residues" evidence="1">
    <location>
        <begin position="297"/>
        <end position="316"/>
    </location>
</feature>
<reference evidence="2 3" key="1">
    <citation type="journal article" date="2023" name="bioRxiv">
        <title>High-quality genome assemblies of four members of thePodospora anserinaspecies complex.</title>
        <authorList>
            <person name="Ament-Velasquez S.L."/>
            <person name="Vogan A.A."/>
            <person name="Wallerman O."/>
            <person name="Hartmann F."/>
            <person name="Gautier V."/>
            <person name="Silar P."/>
            <person name="Giraud T."/>
            <person name="Johannesson H."/>
        </authorList>
    </citation>
    <scope>NUCLEOTIDE SEQUENCE [LARGE SCALE GENOMIC DNA]</scope>
    <source>
        <strain evidence="2 3">CBS 411.78</strain>
    </source>
</reference>
<dbReference type="Gene3D" id="1.25.40.380">
    <property type="entry name" value="Protein of unknown function DUF1810"/>
    <property type="match status" value="1"/>
</dbReference>
<feature type="compositionally biased region" description="Acidic residues" evidence="1">
    <location>
        <begin position="227"/>
        <end position="238"/>
    </location>
</feature>
<dbReference type="RefSeq" id="XP_062761300.1">
    <property type="nucleotide sequence ID" value="XM_062915334.1"/>
</dbReference>
<dbReference type="InterPro" id="IPR036287">
    <property type="entry name" value="Rv1873-like_sf"/>
</dbReference>
<keyword evidence="3" id="KW-1185">Reference proteome</keyword>
<dbReference type="EMBL" id="JAFFHB010000009">
    <property type="protein sequence ID" value="KAK4661334.1"/>
    <property type="molecule type" value="Genomic_DNA"/>
</dbReference>
<organism evidence="2 3">
    <name type="scientific">Podospora pseudopauciseta</name>
    <dbReference type="NCBI Taxonomy" id="2093780"/>
    <lineage>
        <taxon>Eukaryota</taxon>
        <taxon>Fungi</taxon>
        <taxon>Dikarya</taxon>
        <taxon>Ascomycota</taxon>
        <taxon>Pezizomycotina</taxon>
        <taxon>Sordariomycetes</taxon>
        <taxon>Sordariomycetidae</taxon>
        <taxon>Sordariales</taxon>
        <taxon>Podosporaceae</taxon>
        <taxon>Podospora</taxon>
    </lineage>
</organism>
<dbReference type="Proteomes" id="UP001326199">
    <property type="component" value="Unassembled WGS sequence"/>
</dbReference>
<feature type="compositionally biased region" description="Acidic residues" evidence="1">
    <location>
        <begin position="267"/>
        <end position="276"/>
    </location>
</feature>
<dbReference type="InterPro" id="IPR014937">
    <property type="entry name" value="DUF1810"/>
</dbReference>
<proteinExistence type="predicted"/>
<sequence length="316" mass="34678">MSADPTGPPDNPVDDEFDHFVKCQNLADKDSIQGKTHEQTCYADIKKRQRTSLRHHWHYCMLPCLKGTKWGTTGKGQIFNLPNVKAAKEYVKHPVLGRRLGYMAGLLVRGLSKHKNNPDVSKIIGRNTRGDWQDNPGIHVGRFWACATLFNHVLNEKRVEAPGHARTAFQIILGKYLGNAKDRNTERLLLNDPANHIDTEDEDDLEDPSFNMTINDDSDDHYGFRSDDDDNNNDDDVGAEPGVSVVGGGAENDAEPGGNVGGGTDAGEAEEEEDISLELTQVDGAGDSPGGGPTSAKRPRRGRDKSGRGQKRRRGS</sequence>
<comment type="caution">
    <text evidence="2">The sequence shown here is derived from an EMBL/GenBank/DDBJ whole genome shotgun (WGS) entry which is preliminary data.</text>
</comment>
<accession>A0ABR0H0C8</accession>
<evidence type="ECO:0000313" key="2">
    <source>
        <dbReference type="EMBL" id="KAK4661334.1"/>
    </source>
</evidence>
<name>A0ABR0H0C8_9PEZI</name>
<feature type="region of interest" description="Disordered" evidence="1">
    <location>
        <begin position="192"/>
        <end position="316"/>
    </location>
</feature>
<evidence type="ECO:0000313" key="3">
    <source>
        <dbReference type="Proteomes" id="UP001326199"/>
    </source>
</evidence>
<dbReference type="Pfam" id="PF08837">
    <property type="entry name" value="DUF1810"/>
    <property type="match status" value="1"/>
</dbReference>
<evidence type="ECO:0000256" key="1">
    <source>
        <dbReference type="SAM" id="MobiDB-lite"/>
    </source>
</evidence>
<gene>
    <name evidence="2" type="ORF">QC763_703305</name>
</gene>